<proteinExistence type="predicted"/>
<dbReference type="EMBL" id="BK016226">
    <property type="protein sequence ID" value="DAG03263.1"/>
    <property type="molecule type" value="Genomic_DNA"/>
</dbReference>
<protein>
    <submittedName>
        <fullName evidence="1">Uncharacterized protein</fullName>
    </submittedName>
</protein>
<sequence length="40" mass="4881">MLPILLLLYVHKLVLSFLRQLSLHQKELRNFLEKVKHLQK</sequence>
<accession>A0A8S5V9I3</accession>
<name>A0A8S5V9I3_9CAUD</name>
<organism evidence="1">
    <name type="scientific">Siphoviridae sp. ct2D011</name>
    <dbReference type="NCBI Taxonomy" id="2825314"/>
    <lineage>
        <taxon>Viruses</taxon>
        <taxon>Duplodnaviria</taxon>
        <taxon>Heunggongvirae</taxon>
        <taxon>Uroviricota</taxon>
        <taxon>Caudoviricetes</taxon>
    </lineage>
</organism>
<reference evidence="1" key="1">
    <citation type="journal article" date="2021" name="Proc. Natl. Acad. Sci. U.S.A.">
        <title>A Catalog of Tens of Thousands of Viruses from Human Metagenomes Reveals Hidden Associations with Chronic Diseases.</title>
        <authorList>
            <person name="Tisza M.J."/>
            <person name="Buck C.B."/>
        </authorList>
    </citation>
    <scope>NUCLEOTIDE SEQUENCE</scope>
    <source>
        <strain evidence="1">Ct2D011</strain>
    </source>
</reference>
<evidence type="ECO:0000313" key="1">
    <source>
        <dbReference type="EMBL" id="DAG03263.1"/>
    </source>
</evidence>